<evidence type="ECO:0000313" key="3">
    <source>
        <dbReference type="Proteomes" id="UP000190626"/>
    </source>
</evidence>
<name>A0A1V4HFC7_9BACL</name>
<sequence length="338" mass="38276">MNRLGCIITLSVLAIGLMTGCTSPDRDLTVKQPSLASPSPTATTKPNAITTPSVSSKDTIIQQFQLAAGKAKEAREVIPFVDTNIGQLDAATADLLFHELEQFYDQHIPSLNANFKQMLSQPGTSEKLNDLGYPMDFNNIKKDETLKQWLLHQKEGKLALDSQQGDFYWRVDYEALRKTYSKLLSVETQDYLSLRATEDNQRFSSDGSLKITRTELGERIIAAESYLTKYTKGVHKPVVTTLYQDYMKEYVQNYRYDAIDETTMKLLPEVKKSYEQFVKQHAATKSGKLVQDYLTLINQNKDVIYNPGKKGESLIGNPKDNISAFWESLNSRISQQFQ</sequence>
<dbReference type="STRING" id="1469647.BC351_06215"/>
<evidence type="ECO:0000313" key="2">
    <source>
        <dbReference type="EMBL" id="OPH53455.1"/>
    </source>
</evidence>
<comment type="caution">
    <text evidence="2">The sequence shown here is derived from an EMBL/GenBank/DDBJ whole genome shotgun (WGS) entry which is preliminary data.</text>
</comment>
<protein>
    <submittedName>
        <fullName evidence="2">Uncharacterized protein</fullName>
    </submittedName>
</protein>
<keyword evidence="3" id="KW-1185">Reference proteome</keyword>
<reference evidence="3" key="1">
    <citation type="submission" date="2016-07" db="EMBL/GenBank/DDBJ databases">
        <authorList>
            <person name="Florea S."/>
            <person name="Webb J.S."/>
            <person name="Jaromczyk J."/>
            <person name="Schardl C.L."/>
        </authorList>
    </citation>
    <scope>NUCLEOTIDE SEQUENCE [LARGE SCALE GENOMIC DNA]</scope>
    <source>
        <strain evidence="3">CY1</strain>
    </source>
</reference>
<proteinExistence type="predicted"/>
<dbReference type="Proteomes" id="UP000190626">
    <property type="component" value="Unassembled WGS sequence"/>
</dbReference>
<dbReference type="AlphaFoldDB" id="A0A1V4HFC7"/>
<accession>A0A1V4HFC7</accession>
<dbReference type="RefSeq" id="WP_079415587.1">
    <property type="nucleotide sequence ID" value="NZ_MBTG01000023.1"/>
</dbReference>
<dbReference type="EMBL" id="MBTG01000023">
    <property type="protein sequence ID" value="OPH53455.1"/>
    <property type="molecule type" value="Genomic_DNA"/>
</dbReference>
<evidence type="ECO:0000256" key="1">
    <source>
        <dbReference type="SAM" id="MobiDB-lite"/>
    </source>
</evidence>
<gene>
    <name evidence="2" type="ORF">BC351_06215</name>
</gene>
<dbReference type="OrthoDB" id="2569676at2"/>
<feature type="region of interest" description="Disordered" evidence="1">
    <location>
        <begin position="30"/>
        <end position="51"/>
    </location>
</feature>
<dbReference type="PROSITE" id="PS51257">
    <property type="entry name" value="PROKAR_LIPOPROTEIN"/>
    <property type="match status" value="1"/>
</dbReference>
<feature type="compositionally biased region" description="Polar residues" evidence="1">
    <location>
        <begin position="31"/>
        <end position="51"/>
    </location>
</feature>
<organism evidence="2 3">
    <name type="scientific">Paenibacillus ferrarius</name>
    <dbReference type="NCBI Taxonomy" id="1469647"/>
    <lineage>
        <taxon>Bacteria</taxon>
        <taxon>Bacillati</taxon>
        <taxon>Bacillota</taxon>
        <taxon>Bacilli</taxon>
        <taxon>Bacillales</taxon>
        <taxon>Paenibacillaceae</taxon>
        <taxon>Paenibacillus</taxon>
    </lineage>
</organism>